<dbReference type="Pfam" id="PF09079">
    <property type="entry name" value="WHD_Cdc6"/>
    <property type="match status" value="1"/>
</dbReference>
<dbReference type="CDD" id="cd08768">
    <property type="entry name" value="Cdc6_C"/>
    <property type="match status" value="1"/>
</dbReference>
<sequence length="401" mass="45464">MTNPFDDMTDDIFADKKVLTESYQPETILERDEEIEEYRYALQDVLFGREPENVMLYGKAGLGKTAVTKYMMSALREEVQEREQADELFIHEINCNGKTVFMVVRQLVNTLLPENASPFPKRGLGTGDAFEELYRQLDRIGGTHLMVFDEIDHLDEVDTLLYELPRARSNGHISEAQVGIIGISNNYTFRKTLSSKVKDTLMETEIAFSPYDATELGTILSDRANQAFAEDTCDQSAIRRAAALAAQDMGNARQAIDLLRVGGEVALRQGANRVTDEHIGEARERVQRGRLKNRISDQTDHAQYVLEAIAYLEQREKTPVRSKEIQDVYEEVASACGADPLTTLKSIQDHLSDLHMLGFLHRYERNQGLSGGQYYEYELNLDPEIVIETRKEIEGPAVDER</sequence>
<dbReference type="FunFam" id="1.10.8.60:FF:000073">
    <property type="entry name" value="ORC1-type DNA replication protein"/>
    <property type="match status" value="1"/>
</dbReference>
<feature type="domain" description="Cdc6 C-terminal" evidence="7">
    <location>
        <begin position="306"/>
        <end position="390"/>
    </location>
</feature>
<name>A0AAV3TC06_9EURY</name>
<dbReference type="Pfam" id="PF22703">
    <property type="entry name" value="Cdc6_lid"/>
    <property type="match status" value="1"/>
</dbReference>
<gene>
    <name evidence="8" type="primary">orc8_2</name>
    <name evidence="8" type="ORF">GCM10009020_25490</name>
</gene>
<dbReference type="InterPro" id="IPR041664">
    <property type="entry name" value="AAA_16"/>
</dbReference>
<dbReference type="HAMAP" id="MF_01407">
    <property type="entry name" value="ORC1_type_DNA_replic_protein"/>
    <property type="match status" value="1"/>
</dbReference>
<dbReference type="SMART" id="SM01074">
    <property type="entry name" value="Cdc6_C"/>
    <property type="match status" value="1"/>
</dbReference>
<dbReference type="Gene3D" id="1.10.10.10">
    <property type="entry name" value="Winged helix-like DNA-binding domain superfamily/Winged helix DNA-binding domain"/>
    <property type="match status" value="1"/>
</dbReference>
<evidence type="ECO:0000256" key="1">
    <source>
        <dbReference type="ARBA" id="ARBA00006184"/>
    </source>
</evidence>
<dbReference type="PANTHER" id="PTHR10763:SF22">
    <property type="entry name" value="ORC1-TYPE DNA REPLICATION PROTEIN"/>
    <property type="match status" value="1"/>
</dbReference>
<dbReference type="InterPro" id="IPR003593">
    <property type="entry name" value="AAA+_ATPase"/>
</dbReference>
<dbReference type="SMART" id="SM00382">
    <property type="entry name" value="AAA"/>
    <property type="match status" value="1"/>
</dbReference>
<dbReference type="SUPFAM" id="SSF46785">
    <property type="entry name" value="Winged helix' DNA-binding domain"/>
    <property type="match status" value="1"/>
</dbReference>
<keyword evidence="2 5" id="KW-0235">DNA replication</keyword>
<reference evidence="8 9" key="1">
    <citation type="journal article" date="2019" name="Int. J. Syst. Evol. Microbiol.">
        <title>The Global Catalogue of Microorganisms (GCM) 10K type strain sequencing project: providing services to taxonomists for standard genome sequencing and annotation.</title>
        <authorList>
            <consortium name="The Broad Institute Genomics Platform"/>
            <consortium name="The Broad Institute Genome Sequencing Center for Infectious Disease"/>
            <person name="Wu L."/>
            <person name="Ma J."/>
        </authorList>
    </citation>
    <scope>NUCLEOTIDE SEQUENCE [LARGE SCALE GENOMIC DNA]</scope>
    <source>
        <strain evidence="8 9">JCM 16328</strain>
    </source>
</reference>
<comment type="caution">
    <text evidence="5">Lacks conserved residue(s) required for the propagation of feature annotation.</text>
</comment>
<comment type="caution">
    <text evidence="8">The sequence shown here is derived from an EMBL/GenBank/DDBJ whole genome shotgun (WGS) entry which is preliminary data.</text>
</comment>
<dbReference type="InterPro" id="IPR014277">
    <property type="entry name" value="Orc1/Cdc6_arc"/>
</dbReference>
<dbReference type="InterPro" id="IPR027417">
    <property type="entry name" value="P-loop_NTPase"/>
</dbReference>
<feature type="binding site" evidence="5">
    <location>
        <position position="223"/>
    </location>
    <ligand>
        <name>ATP</name>
        <dbReference type="ChEBI" id="CHEBI:30616"/>
    </ligand>
</feature>
<dbReference type="NCBIfam" id="TIGR02928">
    <property type="entry name" value="orc1/cdc6 family replication initiation protein"/>
    <property type="match status" value="1"/>
</dbReference>
<evidence type="ECO:0000259" key="6">
    <source>
        <dbReference type="SMART" id="SM00382"/>
    </source>
</evidence>
<comment type="similarity">
    <text evidence="1 5">Belongs to the CDC6/cdc18 family.</text>
</comment>
<dbReference type="EMBL" id="BAAADV010000006">
    <property type="protein sequence ID" value="GAA0676573.1"/>
    <property type="molecule type" value="Genomic_DNA"/>
</dbReference>
<dbReference type="Proteomes" id="UP001500420">
    <property type="component" value="Unassembled WGS sequence"/>
</dbReference>
<dbReference type="InterPro" id="IPR015163">
    <property type="entry name" value="Cdc6_C"/>
</dbReference>
<dbReference type="InterPro" id="IPR055237">
    <property type="entry name" value="Cdc6_lid"/>
</dbReference>
<comment type="function">
    <text evidence="5">Involved in regulation of DNA replication.</text>
</comment>
<accession>A0AAV3TC06</accession>
<keyword evidence="3 5" id="KW-0547">Nucleotide-binding</keyword>
<dbReference type="InterPro" id="IPR050311">
    <property type="entry name" value="ORC1/CDC6"/>
</dbReference>
<dbReference type="PANTHER" id="PTHR10763">
    <property type="entry name" value="CELL DIVISION CONTROL PROTEIN 6-RELATED"/>
    <property type="match status" value="1"/>
</dbReference>
<dbReference type="Gene3D" id="3.40.50.300">
    <property type="entry name" value="P-loop containing nucleotide triphosphate hydrolases"/>
    <property type="match status" value="1"/>
</dbReference>
<protein>
    <recommendedName>
        <fullName evidence="5">ORC1-type DNA replication protein</fullName>
    </recommendedName>
</protein>
<organism evidence="8 9">
    <name type="scientific">Natronoarchaeum mannanilyticum</name>
    <dbReference type="NCBI Taxonomy" id="926360"/>
    <lineage>
        <taxon>Archaea</taxon>
        <taxon>Methanobacteriati</taxon>
        <taxon>Methanobacteriota</taxon>
        <taxon>Stenosarchaea group</taxon>
        <taxon>Halobacteria</taxon>
        <taxon>Halobacteriales</taxon>
        <taxon>Natronoarchaeaceae</taxon>
    </lineage>
</organism>
<evidence type="ECO:0000313" key="8">
    <source>
        <dbReference type="EMBL" id="GAA0676573.1"/>
    </source>
</evidence>
<evidence type="ECO:0000256" key="3">
    <source>
        <dbReference type="ARBA" id="ARBA00022741"/>
    </source>
</evidence>
<keyword evidence="9" id="KW-1185">Reference proteome</keyword>
<dbReference type="Pfam" id="PF13191">
    <property type="entry name" value="AAA_16"/>
    <property type="match status" value="1"/>
</dbReference>
<evidence type="ECO:0000256" key="2">
    <source>
        <dbReference type="ARBA" id="ARBA00022705"/>
    </source>
</evidence>
<dbReference type="GO" id="GO:0005524">
    <property type="term" value="F:ATP binding"/>
    <property type="evidence" value="ECO:0007669"/>
    <property type="project" value="UniProtKB-UniRule"/>
</dbReference>
<evidence type="ECO:0000259" key="7">
    <source>
        <dbReference type="SMART" id="SM01074"/>
    </source>
</evidence>
<dbReference type="Gene3D" id="1.10.8.60">
    <property type="match status" value="1"/>
</dbReference>
<dbReference type="GO" id="GO:0006260">
    <property type="term" value="P:DNA replication"/>
    <property type="evidence" value="ECO:0007669"/>
    <property type="project" value="UniProtKB-UniRule"/>
</dbReference>
<feature type="domain" description="AAA+ ATPase" evidence="6">
    <location>
        <begin position="50"/>
        <end position="220"/>
    </location>
</feature>
<evidence type="ECO:0000256" key="4">
    <source>
        <dbReference type="ARBA" id="ARBA00022840"/>
    </source>
</evidence>
<feature type="binding site" evidence="5">
    <location>
        <position position="211"/>
    </location>
    <ligand>
        <name>ATP</name>
        <dbReference type="ChEBI" id="CHEBI:30616"/>
    </ligand>
</feature>
<evidence type="ECO:0000256" key="5">
    <source>
        <dbReference type="HAMAP-Rule" id="MF_01407"/>
    </source>
</evidence>
<keyword evidence="4 5" id="KW-0067">ATP-binding</keyword>
<dbReference type="AlphaFoldDB" id="A0AAV3TC06"/>
<dbReference type="InterPro" id="IPR036390">
    <property type="entry name" value="WH_DNA-bd_sf"/>
</dbReference>
<dbReference type="RefSeq" id="WP_343774420.1">
    <property type="nucleotide sequence ID" value="NZ_BAAADV010000006.1"/>
</dbReference>
<proteinExistence type="inferred from homology"/>
<dbReference type="InterPro" id="IPR036388">
    <property type="entry name" value="WH-like_DNA-bd_sf"/>
</dbReference>
<evidence type="ECO:0000313" key="9">
    <source>
        <dbReference type="Proteomes" id="UP001500420"/>
    </source>
</evidence>
<dbReference type="SUPFAM" id="SSF52540">
    <property type="entry name" value="P-loop containing nucleoside triphosphate hydrolases"/>
    <property type="match status" value="1"/>
</dbReference>